<keyword evidence="1 2" id="KW-0489">Methyltransferase</keyword>
<dbReference type="GO" id="GO:0005737">
    <property type="term" value="C:cytoplasm"/>
    <property type="evidence" value="ECO:0007669"/>
    <property type="project" value="UniProtKB-SubCell"/>
</dbReference>
<dbReference type="STRING" id="209880.SAMN02910343_01262"/>
<proteinExistence type="inferred from homology"/>
<dbReference type="Pfam" id="PF04445">
    <property type="entry name" value="SAM_MT"/>
    <property type="match status" value="1"/>
</dbReference>
<keyword evidence="1 2" id="KW-0808">Transferase</keyword>
<dbReference type="HAMAP" id="MF_01523">
    <property type="entry name" value="16SrRNA_methyltr_J"/>
    <property type="match status" value="1"/>
</dbReference>
<dbReference type="EMBL" id="FMXA01000016">
    <property type="protein sequence ID" value="SDA55243.1"/>
    <property type="molecule type" value="Genomic_DNA"/>
</dbReference>
<dbReference type="Gene3D" id="3.40.50.150">
    <property type="entry name" value="Vaccinia Virus protein VP39"/>
    <property type="match status" value="1"/>
</dbReference>
<dbReference type="Proteomes" id="UP000199689">
    <property type="component" value="Unassembled WGS sequence"/>
</dbReference>
<dbReference type="EC" id="2.1.1.242" evidence="1"/>
<dbReference type="RefSeq" id="WP_200779847.1">
    <property type="nucleotide sequence ID" value="NZ_FMXA01000016.1"/>
</dbReference>
<evidence type="ECO:0000313" key="2">
    <source>
        <dbReference type="EMBL" id="SDA55243.1"/>
    </source>
</evidence>
<comment type="similarity">
    <text evidence="1">Belongs to the methyltransferase superfamily. RsmJ family.</text>
</comment>
<protein>
    <recommendedName>
        <fullName evidence="1">Ribosomal RNA small subunit methyltransferase J</fullName>
        <ecNumber evidence="1">2.1.1.242</ecNumber>
    </recommendedName>
    <alternativeName>
        <fullName evidence="1">16S rRNA m2G1516 methyltransferase</fullName>
    </alternativeName>
    <alternativeName>
        <fullName evidence="1">rRNA (guanine-N(2)-)-methyltransferase</fullName>
    </alternativeName>
</protein>
<sequence length="262" mass="29353">MKRSQRRQMQEAIKEIPFAVFCLDTEKNDEASKLAETMNAPFFTSPESMEKTALYVVYDQEGTCLTDGEMTLRGDYIPRIRRLKHHNLTHEALIKAAHSKDKKEHLTAIDGTAGLGEDSLLLAAYGFSVTLCEHNPVIAALLKDTLARARTIPELEPVVSRMTVYEGSSLTCFASLSTPPDVILLDPMFPERKKKSKVKEKLQLIQKLESPCTEENTLLEAALATGAPKIIIKRPAKGPWLADRKPSYVIEGKVIRYDVIRQ</sequence>
<feature type="binding site" evidence="1">
    <location>
        <position position="186"/>
    </location>
    <ligand>
        <name>S-adenosyl-L-methionine</name>
        <dbReference type="ChEBI" id="CHEBI:59789"/>
    </ligand>
</feature>
<dbReference type="PANTHER" id="PTHR36112:SF1">
    <property type="entry name" value="RIBOSOMAL RNA SMALL SUBUNIT METHYLTRANSFERASE J"/>
    <property type="match status" value="1"/>
</dbReference>
<reference evidence="2 3" key="1">
    <citation type="submission" date="2016-10" db="EMBL/GenBank/DDBJ databases">
        <authorList>
            <person name="de Groot N.N."/>
        </authorList>
    </citation>
    <scope>NUCLEOTIDE SEQUENCE [LARGE SCALE GENOMIC DNA]</scope>
    <source>
        <strain evidence="2 3">DSM 15230</strain>
    </source>
</reference>
<organism evidence="2 3">
    <name type="scientific">Allisonella histaminiformans</name>
    <dbReference type="NCBI Taxonomy" id="209880"/>
    <lineage>
        <taxon>Bacteria</taxon>
        <taxon>Bacillati</taxon>
        <taxon>Bacillota</taxon>
        <taxon>Negativicutes</taxon>
        <taxon>Veillonellales</taxon>
        <taxon>Veillonellaceae</taxon>
        <taxon>Allisonella</taxon>
    </lineage>
</organism>
<keyword evidence="1" id="KW-0949">S-adenosyl-L-methionine</keyword>
<comment type="catalytic activity">
    <reaction evidence="1">
        <text>guanosine(1516) in 16S rRNA + S-adenosyl-L-methionine = N(2)-methylguanosine(1516) in 16S rRNA + S-adenosyl-L-homocysteine + H(+)</text>
        <dbReference type="Rhea" id="RHEA:43220"/>
        <dbReference type="Rhea" id="RHEA-COMP:10412"/>
        <dbReference type="Rhea" id="RHEA-COMP:10413"/>
        <dbReference type="ChEBI" id="CHEBI:15378"/>
        <dbReference type="ChEBI" id="CHEBI:57856"/>
        <dbReference type="ChEBI" id="CHEBI:59789"/>
        <dbReference type="ChEBI" id="CHEBI:74269"/>
        <dbReference type="ChEBI" id="CHEBI:74481"/>
        <dbReference type="EC" id="2.1.1.242"/>
    </reaction>
</comment>
<feature type="binding site" evidence="1">
    <location>
        <begin position="168"/>
        <end position="169"/>
    </location>
    <ligand>
        <name>S-adenosyl-L-methionine</name>
        <dbReference type="ChEBI" id="CHEBI:59789"/>
    </ligand>
</feature>
<comment type="function">
    <text evidence="1">Specifically methylates the guanosine in position 1516 of 16S rRNA.</text>
</comment>
<gene>
    <name evidence="1" type="primary">rsmJ</name>
    <name evidence="2" type="ORF">SAMN02910343_01262</name>
</gene>
<comment type="caution">
    <text evidence="1">Lacks conserved residue(s) required for the propagation of feature annotation.</text>
</comment>
<dbReference type="PANTHER" id="PTHR36112">
    <property type="entry name" value="RIBOSOMAL RNA SMALL SUBUNIT METHYLTRANSFERASE J"/>
    <property type="match status" value="1"/>
</dbReference>
<accession>A0A1G5WAY8</accession>
<dbReference type="GeneID" id="87756272"/>
<keyword evidence="1" id="KW-0963">Cytoplasm</keyword>
<dbReference type="AlphaFoldDB" id="A0A1G5WAY8"/>
<keyword evidence="1" id="KW-0698">rRNA processing</keyword>
<evidence type="ECO:0000313" key="3">
    <source>
        <dbReference type="Proteomes" id="UP000199689"/>
    </source>
</evidence>
<name>A0A1G5WAY8_9FIRM</name>
<comment type="subcellular location">
    <subcellularLocation>
        <location evidence="1">Cytoplasm</location>
    </subcellularLocation>
</comment>
<dbReference type="GO" id="GO:0008990">
    <property type="term" value="F:rRNA (guanine-N2-)-methyltransferase activity"/>
    <property type="evidence" value="ECO:0007669"/>
    <property type="project" value="UniProtKB-UniRule"/>
</dbReference>
<dbReference type="InterPro" id="IPR029063">
    <property type="entry name" value="SAM-dependent_MTases_sf"/>
</dbReference>
<dbReference type="SUPFAM" id="SSF53335">
    <property type="entry name" value="S-adenosyl-L-methionine-dependent methyltransferases"/>
    <property type="match status" value="1"/>
</dbReference>
<dbReference type="InterPro" id="IPR007536">
    <property type="entry name" value="16SrRNA_methylTrfase_J"/>
</dbReference>
<keyword evidence="3" id="KW-1185">Reference proteome</keyword>
<evidence type="ECO:0000256" key="1">
    <source>
        <dbReference type="HAMAP-Rule" id="MF_01523"/>
    </source>
</evidence>